<organism evidence="1">
    <name type="scientific">marine sediment metagenome</name>
    <dbReference type="NCBI Taxonomy" id="412755"/>
    <lineage>
        <taxon>unclassified sequences</taxon>
        <taxon>metagenomes</taxon>
        <taxon>ecological metagenomes</taxon>
    </lineage>
</organism>
<feature type="non-terminal residue" evidence="1">
    <location>
        <position position="246"/>
    </location>
</feature>
<feature type="non-terminal residue" evidence="1">
    <location>
        <position position="1"/>
    </location>
</feature>
<evidence type="ECO:0000313" key="1">
    <source>
        <dbReference type="EMBL" id="GAH82365.1"/>
    </source>
</evidence>
<protein>
    <submittedName>
        <fullName evidence="1">Uncharacterized protein</fullName>
    </submittedName>
</protein>
<sequence>ALDRALAEPEPPAIVPPNVFKAAKKARAILEPLIGPDALANAFGDLDRALSEPEPPEIIPPKLPRAAEKARVILQKLLAPEGTVKLPDIEHLNFEDAVKILVGMLEDIARDIGTACGWLDDGLDDTAAPAPLEPELTNAEAAFEKYLAAVRDLLNTMHEQNEKALEVIRRPLQPAPPPAERSPYLDLTDVQRTALVAIAAKYRIVVDPDRHPQDRDFRRFFGKSIRVFLDAVPGGEDFENAFWNLP</sequence>
<comment type="caution">
    <text evidence="1">The sequence shown here is derived from an EMBL/GenBank/DDBJ whole genome shotgun (WGS) entry which is preliminary data.</text>
</comment>
<accession>X1JLM0</accession>
<gene>
    <name evidence="1" type="ORF">S03H2_59454</name>
</gene>
<reference evidence="1" key="1">
    <citation type="journal article" date="2014" name="Front. Microbiol.">
        <title>High frequency of phylogenetically diverse reductive dehalogenase-homologous genes in deep subseafloor sedimentary metagenomes.</title>
        <authorList>
            <person name="Kawai M."/>
            <person name="Futagami T."/>
            <person name="Toyoda A."/>
            <person name="Takaki Y."/>
            <person name="Nishi S."/>
            <person name="Hori S."/>
            <person name="Arai W."/>
            <person name="Tsubouchi T."/>
            <person name="Morono Y."/>
            <person name="Uchiyama I."/>
            <person name="Ito T."/>
            <person name="Fujiyama A."/>
            <person name="Inagaki F."/>
            <person name="Takami H."/>
        </authorList>
    </citation>
    <scope>NUCLEOTIDE SEQUENCE</scope>
    <source>
        <strain evidence="1">Expedition CK06-06</strain>
    </source>
</reference>
<dbReference type="AlphaFoldDB" id="X1JLM0"/>
<dbReference type="EMBL" id="BARU01038229">
    <property type="protein sequence ID" value="GAH82365.1"/>
    <property type="molecule type" value="Genomic_DNA"/>
</dbReference>
<proteinExistence type="predicted"/>
<name>X1JLM0_9ZZZZ</name>